<gene>
    <name evidence="2" type="ORF">ICL16_21485</name>
</gene>
<feature type="region of interest" description="Disordered" evidence="1">
    <location>
        <begin position="1"/>
        <end position="30"/>
    </location>
</feature>
<evidence type="ECO:0000256" key="1">
    <source>
        <dbReference type="SAM" id="MobiDB-lite"/>
    </source>
</evidence>
<comment type="caution">
    <text evidence="2">The sequence shown here is derived from an EMBL/GenBank/DDBJ whole genome shotgun (WGS) entry which is preliminary data.</text>
</comment>
<sequence>MEEELIGTETTDPTGTETTGTGTSEPVNLGFPGIGQIDTLTGNAEGRNLYLLGLPTDNGPVVFYNDGDPNTAGITDYALITNFVFAEDPNTQDRIVLTGDLSSYSIGASPEGLPSGAGIFYTLNQAAPELIAIVGNVSDPSQLNINDPNQFGFVNFV</sequence>
<dbReference type="AlphaFoldDB" id="A0A8J6XLE4"/>
<dbReference type="Proteomes" id="UP000629098">
    <property type="component" value="Unassembled WGS sequence"/>
</dbReference>
<proteinExistence type="predicted"/>
<dbReference type="RefSeq" id="WP_190831816.1">
    <property type="nucleotide sequence ID" value="NZ_CAWPPI010000072.1"/>
</dbReference>
<reference evidence="2" key="1">
    <citation type="submission" date="2020-09" db="EMBL/GenBank/DDBJ databases">
        <title>Iningainema tapete sp. nov. (Scytonemataceae, Cyanobacteria) from greenhouses in central Florida (USA) produces two types of nodularin with biosynthetic potential for microcystin-LR and anabaenopeptins.</title>
        <authorList>
            <person name="Berthold D.E."/>
            <person name="Lefler F.W."/>
            <person name="Huang I.-S."/>
            <person name="Abdulla H."/>
            <person name="Zimba P.V."/>
            <person name="Laughinghouse H.D. IV."/>
        </authorList>
    </citation>
    <scope>NUCLEOTIDE SEQUENCE</scope>
    <source>
        <strain evidence="2">BLCCT55</strain>
    </source>
</reference>
<feature type="compositionally biased region" description="Low complexity" evidence="1">
    <location>
        <begin position="7"/>
        <end position="23"/>
    </location>
</feature>
<name>A0A8J6XLE4_9CYAN</name>
<keyword evidence="3" id="KW-1185">Reference proteome</keyword>
<organism evidence="2 3">
    <name type="scientific">Iningainema tapete BLCC-T55</name>
    <dbReference type="NCBI Taxonomy" id="2748662"/>
    <lineage>
        <taxon>Bacteria</taxon>
        <taxon>Bacillati</taxon>
        <taxon>Cyanobacteriota</taxon>
        <taxon>Cyanophyceae</taxon>
        <taxon>Nostocales</taxon>
        <taxon>Scytonemataceae</taxon>
        <taxon>Iningainema tapete</taxon>
    </lineage>
</organism>
<protein>
    <submittedName>
        <fullName evidence="2">Uncharacterized protein</fullName>
    </submittedName>
</protein>
<accession>A0A8J6XLE4</accession>
<evidence type="ECO:0000313" key="3">
    <source>
        <dbReference type="Proteomes" id="UP000629098"/>
    </source>
</evidence>
<dbReference type="EMBL" id="JACXAE010000072">
    <property type="protein sequence ID" value="MBD2774565.1"/>
    <property type="molecule type" value="Genomic_DNA"/>
</dbReference>
<evidence type="ECO:0000313" key="2">
    <source>
        <dbReference type="EMBL" id="MBD2774565.1"/>
    </source>
</evidence>